<sequence length="253" mass="27574">MASETATSDDVIHYNQIFDIPAPIAEQGAPQNTQLHTSLTQSVISMPHWTSLYSGGTSGLSWTNYADSITANPQSLCTDPTPFGISYRPLTNAPSSNPISFSPPYIREASHDIDDSVDSSVHFQTLDSTSFYLKSNPPESLQFPPKNIDRTMGYQGSALMFNPESPPTADLSLSDHLGSADPDAGTTHSVMNPSFSIYKPCVATKEVLRVSRGKRKNPEKRGKYVCDICGDDFTAAHNLKCMLSFKLGYLSSH</sequence>
<evidence type="ECO:0008006" key="3">
    <source>
        <dbReference type="Google" id="ProtNLM"/>
    </source>
</evidence>
<dbReference type="EMBL" id="JBANRG010000089">
    <property type="protein sequence ID" value="KAK7437036.1"/>
    <property type="molecule type" value="Genomic_DNA"/>
</dbReference>
<organism evidence="1 2">
    <name type="scientific">Marasmiellus scandens</name>
    <dbReference type="NCBI Taxonomy" id="2682957"/>
    <lineage>
        <taxon>Eukaryota</taxon>
        <taxon>Fungi</taxon>
        <taxon>Dikarya</taxon>
        <taxon>Basidiomycota</taxon>
        <taxon>Agaricomycotina</taxon>
        <taxon>Agaricomycetes</taxon>
        <taxon>Agaricomycetidae</taxon>
        <taxon>Agaricales</taxon>
        <taxon>Marasmiineae</taxon>
        <taxon>Omphalotaceae</taxon>
        <taxon>Marasmiellus</taxon>
    </lineage>
</organism>
<accession>A0ABR1IPS0</accession>
<keyword evidence="2" id="KW-1185">Reference proteome</keyword>
<gene>
    <name evidence="1" type="ORF">VKT23_018852</name>
</gene>
<proteinExistence type="predicted"/>
<comment type="caution">
    <text evidence="1">The sequence shown here is derived from an EMBL/GenBank/DDBJ whole genome shotgun (WGS) entry which is preliminary data.</text>
</comment>
<name>A0ABR1IPS0_9AGAR</name>
<dbReference type="Proteomes" id="UP001498398">
    <property type="component" value="Unassembled WGS sequence"/>
</dbReference>
<evidence type="ECO:0000313" key="1">
    <source>
        <dbReference type="EMBL" id="KAK7437036.1"/>
    </source>
</evidence>
<protein>
    <recommendedName>
        <fullName evidence="3">C2H2-type domain-containing protein</fullName>
    </recommendedName>
</protein>
<reference evidence="1 2" key="1">
    <citation type="submission" date="2024-01" db="EMBL/GenBank/DDBJ databases">
        <title>A draft genome for the cacao thread blight pathogen Marasmiellus scandens.</title>
        <authorList>
            <person name="Baruah I.K."/>
            <person name="Leung J."/>
            <person name="Bukari Y."/>
            <person name="Amoako-Attah I."/>
            <person name="Meinhardt L.W."/>
            <person name="Bailey B.A."/>
            <person name="Cohen S.P."/>
        </authorList>
    </citation>
    <scope>NUCLEOTIDE SEQUENCE [LARGE SCALE GENOMIC DNA]</scope>
    <source>
        <strain evidence="1 2">GH-19</strain>
    </source>
</reference>
<evidence type="ECO:0000313" key="2">
    <source>
        <dbReference type="Proteomes" id="UP001498398"/>
    </source>
</evidence>